<organism evidence="1">
    <name type="scientific">Arundo donax</name>
    <name type="common">Giant reed</name>
    <name type="synonym">Donax arundinaceus</name>
    <dbReference type="NCBI Taxonomy" id="35708"/>
    <lineage>
        <taxon>Eukaryota</taxon>
        <taxon>Viridiplantae</taxon>
        <taxon>Streptophyta</taxon>
        <taxon>Embryophyta</taxon>
        <taxon>Tracheophyta</taxon>
        <taxon>Spermatophyta</taxon>
        <taxon>Magnoliopsida</taxon>
        <taxon>Liliopsida</taxon>
        <taxon>Poales</taxon>
        <taxon>Poaceae</taxon>
        <taxon>PACMAD clade</taxon>
        <taxon>Arundinoideae</taxon>
        <taxon>Arundineae</taxon>
        <taxon>Arundo</taxon>
    </lineage>
</organism>
<evidence type="ECO:0000313" key="1">
    <source>
        <dbReference type="EMBL" id="JAD31447.1"/>
    </source>
</evidence>
<dbReference type="EMBL" id="GBRH01266448">
    <property type="protein sequence ID" value="JAD31447.1"/>
    <property type="molecule type" value="Transcribed_RNA"/>
</dbReference>
<protein>
    <submittedName>
        <fullName evidence="1">Uncharacterized protein</fullName>
    </submittedName>
</protein>
<accession>A0A0A8Z9B0</accession>
<reference evidence="1" key="1">
    <citation type="submission" date="2014-09" db="EMBL/GenBank/DDBJ databases">
        <authorList>
            <person name="Magalhaes I.L.F."/>
            <person name="Oliveira U."/>
            <person name="Santos F.R."/>
            <person name="Vidigal T.H.D.A."/>
            <person name="Brescovit A.D."/>
            <person name="Santos A.J."/>
        </authorList>
    </citation>
    <scope>NUCLEOTIDE SEQUENCE</scope>
    <source>
        <tissue evidence="1">Shoot tissue taken approximately 20 cm above the soil surface</tissue>
    </source>
</reference>
<dbReference type="AlphaFoldDB" id="A0A0A8Z9B0"/>
<name>A0A0A8Z9B0_ARUDO</name>
<reference evidence="1" key="2">
    <citation type="journal article" date="2015" name="Data Brief">
        <title>Shoot transcriptome of the giant reed, Arundo donax.</title>
        <authorList>
            <person name="Barrero R.A."/>
            <person name="Guerrero F.D."/>
            <person name="Moolhuijzen P."/>
            <person name="Goolsby J.A."/>
            <person name="Tidwell J."/>
            <person name="Bellgard S.E."/>
            <person name="Bellgard M.I."/>
        </authorList>
    </citation>
    <scope>NUCLEOTIDE SEQUENCE</scope>
    <source>
        <tissue evidence="1">Shoot tissue taken approximately 20 cm above the soil surface</tissue>
    </source>
</reference>
<proteinExistence type="predicted"/>
<sequence>MMGPKLTKQGKPSKVNV</sequence>